<comment type="similarity">
    <text evidence="1">Belongs to the Bcl-2 family.</text>
</comment>
<dbReference type="InterPro" id="IPR002475">
    <property type="entry name" value="Bcl2-like"/>
</dbReference>
<dbReference type="InterPro" id="IPR036834">
    <property type="entry name" value="Bcl-2-like_sf"/>
</dbReference>
<evidence type="ECO:0000313" key="5">
    <source>
        <dbReference type="Proteomes" id="UP000828390"/>
    </source>
</evidence>
<keyword evidence="2" id="KW-0053">Apoptosis</keyword>
<reference evidence="4" key="2">
    <citation type="submission" date="2020-11" db="EMBL/GenBank/DDBJ databases">
        <authorList>
            <person name="McCartney M.A."/>
            <person name="Auch B."/>
            <person name="Kono T."/>
            <person name="Mallez S."/>
            <person name="Becker A."/>
            <person name="Gohl D.M."/>
            <person name="Silverstein K.A.T."/>
            <person name="Koren S."/>
            <person name="Bechman K.B."/>
            <person name="Herman A."/>
            <person name="Abrahante J.E."/>
            <person name="Garbe J."/>
        </authorList>
    </citation>
    <scope>NUCLEOTIDE SEQUENCE</scope>
    <source>
        <strain evidence="4">Duluth1</strain>
        <tissue evidence="4">Whole animal</tissue>
    </source>
</reference>
<dbReference type="EMBL" id="JAIWYP010000012">
    <property type="protein sequence ID" value="KAH3724046.1"/>
    <property type="molecule type" value="Genomic_DNA"/>
</dbReference>
<evidence type="ECO:0000313" key="4">
    <source>
        <dbReference type="EMBL" id="KAH3724046.1"/>
    </source>
</evidence>
<gene>
    <name evidence="4" type="ORF">DPMN_049848</name>
</gene>
<proteinExistence type="inferred from homology"/>
<dbReference type="AlphaFoldDB" id="A0A9D4HMH4"/>
<sequence>MNTYLQKGLLELQNNKYSKAIFDVVNTVPVCKTVFVLIANEMLPDLNWGRILTLYTFQQQMVKKSNYDPEFSEFTEIWLKQNVTPWIEANGGWEGLNTFLHGRKSIGEYLRESLTFLWNWNK</sequence>
<keyword evidence="5" id="KW-1185">Reference proteome</keyword>
<reference evidence="4" key="1">
    <citation type="journal article" date="2019" name="bioRxiv">
        <title>The Genome of the Zebra Mussel, Dreissena polymorpha: A Resource for Invasive Species Research.</title>
        <authorList>
            <person name="McCartney M.A."/>
            <person name="Auch B."/>
            <person name="Kono T."/>
            <person name="Mallez S."/>
            <person name="Zhang Y."/>
            <person name="Obille A."/>
            <person name="Becker A."/>
            <person name="Abrahante J.E."/>
            <person name="Garbe J."/>
            <person name="Badalamenti J.P."/>
            <person name="Herman A."/>
            <person name="Mangelson H."/>
            <person name="Liachko I."/>
            <person name="Sullivan S."/>
            <person name="Sone E.D."/>
            <person name="Koren S."/>
            <person name="Silverstein K.A.T."/>
            <person name="Beckman K.B."/>
            <person name="Gohl D.M."/>
        </authorList>
    </citation>
    <scope>NUCLEOTIDE SEQUENCE</scope>
    <source>
        <strain evidence="4">Duluth1</strain>
        <tissue evidence="4">Whole animal</tissue>
    </source>
</reference>
<protein>
    <recommendedName>
        <fullName evidence="3">Bcl-2 Bcl-2 homology region 1-3 domain-containing protein</fullName>
    </recommendedName>
</protein>
<dbReference type="GO" id="GO:0042981">
    <property type="term" value="P:regulation of apoptotic process"/>
    <property type="evidence" value="ECO:0007669"/>
    <property type="project" value="InterPro"/>
</dbReference>
<feature type="domain" description="Bcl-2 Bcl-2 homology region 1-3" evidence="3">
    <location>
        <begin position="5"/>
        <end position="93"/>
    </location>
</feature>
<evidence type="ECO:0000259" key="3">
    <source>
        <dbReference type="SMART" id="SM00337"/>
    </source>
</evidence>
<evidence type="ECO:0000256" key="1">
    <source>
        <dbReference type="ARBA" id="ARBA00009458"/>
    </source>
</evidence>
<dbReference type="Gene3D" id="1.10.437.10">
    <property type="entry name" value="Blc2-like"/>
    <property type="match status" value="1"/>
</dbReference>
<organism evidence="4 5">
    <name type="scientific">Dreissena polymorpha</name>
    <name type="common">Zebra mussel</name>
    <name type="synonym">Mytilus polymorpha</name>
    <dbReference type="NCBI Taxonomy" id="45954"/>
    <lineage>
        <taxon>Eukaryota</taxon>
        <taxon>Metazoa</taxon>
        <taxon>Spiralia</taxon>
        <taxon>Lophotrochozoa</taxon>
        <taxon>Mollusca</taxon>
        <taxon>Bivalvia</taxon>
        <taxon>Autobranchia</taxon>
        <taxon>Heteroconchia</taxon>
        <taxon>Euheterodonta</taxon>
        <taxon>Imparidentia</taxon>
        <taxon>Neoheterodontei</taxon>
        <taxon>Myida</taxon>
        <taxon>Dreissenoidea</taxon>
        <taxon>Dreissenidae</taxon>
        <taxon>Dreissena</taxon>
    </lineage>
</organism>
<dbReference type="GO" id="GO:0006915">
    <property type="term" value="P:apoptotic process"/>
    <property type="evidence" value="ECO:0007669"/>
    <property type="project" value="UniProtKB-KW"/>
</dbReference>
<dbReference type="InterPro" id="IPR046371">
    <property type="entry name" value="Bcl-2_BH1-3"/>
</dbReference>
<evidence type="ECO:0000256" key="2">
    <source>
        <dbReference type="ARBA" id="ARBA00022703"/>
    </source>
</evidence>
<name>A0A9D4HMH4_DREPO</name>
<dbReference type="Pfam" id="PF00452">
    <property type="entry name" value="Bcl-2"/>
    <property type="match status" value="1"/>
</dbReference>
<dbReference type="SMART" id="SM00337">
    <property type="entry name" value="BCL"/>
    <property type="match status" value="1"/>
</dbReference>
<dbReference type="SUPFAM" id="SSF56854">
    <property type="entry name" value="Bcl-2 inhibitors of programmed cell death"/>
    <property type="match status" value="1"/>
</dbReference>
<dbReference type="PROSITE" id="PS50062">
    <property type="entry name" value="BCL2_FAMILY"/>
    <property type="match status" value="1"/>
</dbReference>
<dbReference type="Proteomes" id="UP000828390">
    <property type="component" value="Unassembled WGS sequence"/>
</dbReference>
<comment type="caution">
    <text evidence="4">The sequence shown here is derived from an EMBL/GenBank/DDBJ whole genome shotgun (WGS) entry which is preliminary data.</text>
</comment>
<accession>A0A9D4HMH4</accession>